<dbReference type="Pfam" id="PF24670">
    <property type="entry name" value="DUF7653"/>
    <property type="match status" value="1"/>
</dbReference>
<protein>
    <recommendedName>
        <fullName evidence="2">DUF7653 domain-containing protein</fullName>
    </recommendedName>
</protein>
<proteinExistence type="predicted"/>
<feature type="domain" description="DUF7653" evidence="2">
    <location>
        <begin position="14"/>
        <end position="145"/>
    </location>
</feature>
<evidence type="ECO:0000313" key="4">
    <source>
        <dbReference type="Proteomes" id="UP001497516"/>
    </source>
</evidence>
<dbReference type="AlphaFoldDB" id="A0AAV2DK79"/>
<dbReference type="Proteomes" id="UP001497516">
    <property type="component" value="Chromosome 3"/>
</dbReference>
<evidence type="ECO:0000313" key="3">
    <source>
        <dbReference type="EMBL" id="CAL1374379.1"/>
    </source>
</evidence>
<evidence type="ECO:0000259" key="2">
    <source>
        <dbReference type="Pfam" id="PF24670"/>
    </source>
</evidence>
<dbReference type="PANTHER" id="PTHR47491:SF5">
    <property type="entry name" value="CAP-GLY DOMAIN LINKER"/>
    <property type="match status" value="1"/>
</dbReference>
<dbReference type="PANTHER" id="PTHR47491">
    <property type="entry name" value="CAP-GLY DOMAIN LINKER"/>
    <property type="match status" value="1"/>
</dbReference>
<reference evidence="3 4" key="1">
    <citation type="submission" date="2024-04" db="EMBL/GenBank/DDBJ databases">
        <authorList>
            <person name="Fracassetti M."/>
        </authorList>
    </citation>
    <scope>NUCLEOTIDE SEQUENCE [LARGE SCALE GENOMIC DNA]</scope>
</reference>
<gene>
    <name evidence="3" type="ORF">LTRI10_LOCUS16250</name>
</gene>
<dbReference type="InterPro" id="IPR056070">
    <property type="entry name" value="DUF7653"/>
</dbReference>
<accession>A0AAV2DK79</accession>
<keyword evidence="1" id="KW-0175">Coiled coil</keyword>
<evidence type="ECO:0000256" key="1">
    <source>
        <dbReference type="SAM" id="Coils"/>
    </source>
</evidence>
<sequence>MRMEQMRLAGVELSLRREVESHRNEVDSLRHENMNLLNRLKGSGNEIYAATLKLDQEMGGRVCCLQNQGLSLLNESTELCSKLLEQIKGNASECLETAHRMEFIRNGLDGHFLVESDVKVQGFRRGIESLARGLQSVSSLLQEKSNSVAASCQQPNHPTSEETLKFELKTEALVTSLLREKLYAKELEVEQLQAEIAAAVRGNDILRYEVQNAMDNLSCVSHQLKDFELQMSKKDENLSQLQHDLQESMKELSLTKGILPQVTQERDIMWEEVKQYNEKNMLLNSEVGLLKKKVEALDEDVLVKEGQITILKDSLRKRTFDLLAGPDSTAEFLLE</sequence>
<keyword evidence="4" id="KW-1185">Reference proteome</keyword>
<feature type="coiled-coil region" evidence="1">
    <location>
        <begin position="12"/>
        <end position="39"/>
    </location>
</feature>
<name>A0AAV2DK79_9ROSI</name>
<organism evidence="3 4">
    <name type="scientific">Linum trigynum</name>
    <dbReference type="NCBI Taxonomy" id="586398"/>
    <lineage>
        <taxon>Eukaryota</taxon>
        <taxon>Viridiplantae</taxon>
        <taxon>Streptophyta</taxon>
        <taxon>Embryophyta</taxon>
        <taxon>Tracheophyta</taxon>
        <taxon>Spermatophyta</taxon>
        <taxon>Magnoliopsida</taxon>
        <taxon>eudicotyledons</taxon>
        <taxon>Gunneridae</taxon>
        <taxon>Pentapetalae</taxon>
        <taxon>rosids</taxon>
        <taxon>fabids</taxon>
        <taxon>Malpighiales</taxon>
        <taxon>Linaceae</taxon>
        <taxon>Linum</taxon>
    </lineage>
</organism>
<feature type="coiled-coil region" evidence="1">
    <location>
        <begin position="224"/>
        <end position="251"/>
    </location>
</feature>
<dbReference type="EMBL" id="OZ034816">
    <property type="protein sequence ID" value="CAL1374379.1"/>
    <property type="molecule type" value="Genomic_DNA"/>
</dbReference>